<sequence>MAPYTYNTLPVHSVPNEPCSDCNPTFGLDLDPNLRTDSLIPHIDAIADNVRIRDFAQESHQVQEVKIEPELEEGEISQGTQVPEGGHIESNGVYNALNTILTCAAQDEHIRPLVNGYSRSSTASTPPYVSPIISSLSDYSIDDEAVDIYYMNTSRNHSSHSLAYPTTPLNSKAKLSTIYENEDEHMPSLVPSQMFAPESNIREDANDERHSPSPAPMSGTIPYRRITCADGQTAKYNDYHSVYIPNVVEAIESFCFCQDRIIASDWNSHMFQDGAYPGHPVIPGGLRLPTGGPRSGRTWHEHVRELRDYRAHTRHLINVIETVLSTRMLAEASTQASTIKCDHMLHIQGGLTPKTYKGQYEDVNPFFSESENKCLNSYAAIVENHKEPILASKILEALLMPCPDEDTISALTESHLLDIGSVKDILHLALDRDLVLGITRTGLTVILMSPFRAEKFEDPFYSKEWFVLSDNSENSAKVPKSKGKKFFL</sequence>
<evidence type="ECO:0000313" key="2">
    <source>
        <dbReference type="EMBL" id="KAG1769716.1"/>
    </source>
</evidence>
<evidence type="ECO:0000313" key="3">
    <source>
        <dbReference type="Proteomes" id="UP000714275"/>
    </source>
</evidence>
<evidence type="ECO:0000256" key="1">
    <source>
        <dbReference type="SAM" id="MobiDB-lite"/>
    </source>
</evidence>
<reference evidence="2" key="1">
    <citation type="journal article" date="2020" name="New Phytol.">
        <title>Comparative genomics reveals dynamic genome evolution in host specialist ectomycorrhizal fungi.</title>
        <authorList>
            <person name="Lofgren L.A."/>
            <person name="Nguyen N.H."/>
            <person name="Vilgalys R."/>
            <person name="Ruytinx J."/>
            <person name="Liao H.L."/>
            <person name="Branco S."/>
            <person name="Kuo A."/>
            <person name="LaButti K."/>
            <person name="Lipzen A."/>
            <person name="Andreopoulos W."/>
            <person name="Pangilinan J."/>
            <person name="Riley R."/>
            <person name="Hundley H."/>
            <person name="Na H."/>
            <person name="Barry K."/>
            <person name="Grigoriev I.V."/>
            <person name="Stajich J.E."/>
            <person name="Kennedy P.G."/>
        </authorList>
    </citation>
    <scope>NUCLEOTIDE SEQUENCE</scope>
    <source>
        <strain evidence="2">DOB743</strain>
    </source>
</reference>
<accession>A0A9P7CY56</accession>
<organism evidence="2 3">
    <name type="scientific">Suillus placidus</name>
    <dbReference type="NCBI Taxonomy" id="48579"/>
    <lineage>
        <taxon>Eukaryota</taxon>
        <taxon>Fungi</taxon>
        <taxon>Dikarya</taxon>
        <taxon>Basidiomycota</taxon>
        <taxon>Agaricomycotina</taxon>
        <taxon>Agaricomycetes</taxon>
        <taxon>Agaricomycetidae</taxon>
        <taxon>Boletales</taxon>
        <taxon>Suillineae</taxon>
        <taxon>Suillaceae</taxon>
        <taxon>Suillus</taxon>
    </lineage>
</organism>
<feature type="compositionally biased region" description="Basic and acidic residues" evidence="1">
    <location>
        <begin position="202"/>
        <end position="211"/>
    </location>
</feature>
<gene>
    <name evidence="2" type="ORF">EV702DRAFT_1049596</name>
</gene>
<dbReference type="OrthoDB" id="2687574at2759"/>
<name>A0A9P7CY56_9AGAM</name>
<protein>
    <submittedName>
        <fullName evidence="2">Uncharacterized protein</fullName>
    </submittedName>
</protein>
<proteinExistence type="predicted"/>
<dbReference type="AlphaFoldDB" id="A0A9P7CY56"/>
<dbReference type="Proteomes" id="UP000714275">
    <property type="component" value="Unassembled WGS sequence"/>
</dbReference>
<feature type="region of interest" description="Disordered" evidence="1">
    <location>
        <begin position="202"/>
        <end position="222"/>
    </location>
</feature>
<dbReference type="EMBL" id="JABBWD010000070">
    <property type="protein sequence ID" value="KAG1769716.1"/>
    <property type="molecule type" value="Genomic_DNA"/>
</dbReference>
<keyword evidence="3" id="KW-1185">Reference proteome</keyword>
<comment type="caution">
    <text evidence="2">The sequence shown here is derived from an EMBL/GenBank/DDBJ whole genome shotgun (WGS) entry which is preliminary data.</text>
</comment>